<dbReference type="Gene3D" id="1.10.530.40">
    <property type="match status" value="1"/>
</dbReference>
<dbReference type="GO" id="GO:0003796">
    <property type="term" value="F:lysozyme activity"/>
    <property type="evidence" value="ECO:0007669"/>
    <property type="project" value="InterPro"/>
</dbReference>
<keyword evidence="1" id="KW-0929">Antimicrobial</keyword>
<dbReference type="Proteomes" id="UP000197153">
    <property type="component" value="Chromosome 1"/>
</dbReference>
<dbReference type="InterPro" id="IPR023347">
    <property type="entry name" value="Lysozyme_dom_sf"/>
</dbReference>
<protein>
    <recommendedName>
        <fullName evidence="5">Lysozyme</fullName>
    </recommendedName>
</protein>
<evidence type="ECO:0000313" key="4">
    <source>
        <dbReference type="Proteomes" id="UP000197153"/>
    </source>
</evidence>
<dbReference type="EMBL" id="CP022110">
    <property type="protein sequence ID" value="ASG20533.1"/>
    <property type="molecule type" value="Genomic_DNA"/>
</dbReference>
<dbReference type="KEGG" id="nao:Y958_06690"/>
<dbReference type="RefSeq" id="WP_088871385.1">
    <property type="nucleotide sequence ID" value="NZ_CP022110.1"/>
</dbReference>
<reference evidence="3 4" key="1">
    <citation type="submission" date="2017-06" db="EMBL/GenBank/DDBJ databases">
        <title>Complete genome sequence of Nitrospirillum amazonense strain CBAmC, an endophytic nitrogen-fixing and plant growth-promoting bacterium, isolated from sugarcane.</title>
        <authorList>
            <person name="Schwab S."/>
            <person name="dos Santos Teixeira K.R."/>
            <person name="Simoes Araujo J.L."/>
            <person name="Soares Vidal M."/>
            <person name="Borges de Freitas H.R."/>
            <person name="Rivello Crivelaro A.L."/>
            <person name="Bueno de Camargo Nunes A."/>
            <person name="dos Santos C.M."/>
            <person name="Palmeira da Silva Rosa D."/>
            <person name="da Silva Padilha D."/>
            <person name="da Silva E."/>
            <person name="Araujo Terra L."/>
            <person name="Soares Mendes V."/>
            <person name="Farinelli L."/>
            <person name="Magalhaes Cruz L."/>
            <person name="Baldani J.I."/>
        </authorList>
    </citation>
    <scope>NUCLEOTIDE SEQUENCE [LARGE SCALE GENOMIC DNA]</scope>
    <source>
        <strain evidence="3 4">CBAmC</strain>
    </source>
</reference>
<dbReference type="GO" id="GO:0042742">
    <property type="term" value="P:defense response to bacterium"/>
    <property type="evidence" value="ECO:0007669"/>
    <property type="project" value="UniProtKB-KW"/>
</dbReference>
<evidence type="ECO:0000256" key="1">
    <source>
        <dbReference type="ARBA" id="ARBA00022529"/>
    </source>
</evidence>
<dbReference type="InterPro" id="IPR023346">
    <property type="entry name" value="Lysozyme-like_dom_sf"/>
</dbReference>
<keyword evidence="2" id="KW-0081">Bacteriolytic enzyme</keyword>
<name>A0A248JP68_9PROT</name>
<evidence type="ECO:0000313" key="3">
    <source>
        <dbReference type="EMBL" id="ASG20533.1"/>
    </source>
</evidence>
<accession>A0A248JP68</accession>
<sequence length="189" mass="20775">MYLDSEGLVTVGCGTMLPTAQAASAIPFYHDSSRQAATSSEVEATWRALAAGRDAQKTAAPKSKHIAKYYKDQSDLRITRPTLNNLLDAHLDADEIHLKLIYPKFEEFPDDAKVALFDMIYNLGLGHGKARHHRATGLMGYPTMNRAINSGDWAAAAKDCTRHGIQAQRNLETAKLFKNCATAQNGRMP</sequence>
<dbReference type="GO" id="GO:0031640">
    <property type="term" value="P:killing of cells of another organism"/>
    <property type="evidence" value="ECO:0007669"/>
    <property type="project" value="UniProtKB-KW"/>
</dbReference>
<evidence type="ECO:0000256" key="2">
    <source>
        <dbReference type="ARBA" id="ARBA00022638"/>
    </source>
</evidence>
<organism evidence="3 4">
    <name type="scientific">Nitrospirillum viridazoti CBAmc</name>
    <dbReference type="NCBI Taxonomy" id="1441467"/>
    <lineage>
        <taxon>Bacteria</taxon>
        <taxon>Pseudomonadati</taxon>
        <taxon>Pseudomonadota</taxon>
        <taxon>Alphaproteobacteria</taxon>
        <taxon>Rhodospirillales</taxon>
        <taxon>Azospirillaceae</taxon>
        <taxon>Nitrospirillum</taxon>
        <taxon>Nitrospirillum viridazoti</taxon>
    </lineage>
</organism>
<dbReference type="AlphaFoldDB" id="A0A248JP68"/>
<gene>
    <name evidence="3" type="ORF">Y958_06690</name>
</gene>
<proteinExistence type="predicted"/>
<evidence type="ECO:0008006" key="5">
    <source>
        <dbReference type="Google" id="ProtNLM"/>
    </source>
</evidence>
<keyword evidence="4" id="KW-1185">Reference proteome</keyword>
<dbReference type="SUPFAM" id="SSF53955">
    <property type="entry name" value="Lysozyme-like"/>
    <property type="match status" value="1"/>
</dbReference>